<reference evidence="1 2" key="1">
    <citation type="submission" date="2016-07" db="EMBL/GenBank/DDBJ databases">
        <authorList>
            <person name="Jeong J.-J."/>
            <person name="Kim D.W."/>
            <person name="Sang M.K."/>
            <person name="Choi I.-G."/>
            <person name="Kim K.D."/>
        </authorList>
    </citation>
    <scope>NUCLEOTIDE SEQUENCE [LARGE SCALE GENOMIC DNA]</scope>
    <source>
        <strain evidence="1 2">C-26</strain>
    </source>
</reference>
<sequence length="302" mass="35449">MLKDKRTFIMFLRNLFFIFFLAIIQIFNAQRKKADTIYVYEKVIIYDTVYLEKALKIQPKDLVVKPSSNIEGNRLHLSEATIKNEIERIKIFTTKKFQFGLEIGACLKGSSWAKELSKSSSQLGINAGLWISKPIIEKFSLMLSAHIYHWNSTYDLDANKEDTWLNGYYFAEGSQPLLFQKFNNKHFEYALQLKLFYQWKNFQPFIGILANKNIYKMQFLVPENMVLNKLDDFKSDQTNLGFSVGVQYKILKKALLSLEYQEYKMNNVSLKNSSYNFDIFKTNNTFAERKINFGISYIISGW</sequence>
<dbReference type="SUPFAM" id="SSF56925">
    <property type="entry name" value="OMPA-like"/>
    <property type="match status" value="1"/>
</dbReference>
<dbReference type="EMBL" id="MAYF01000113">
    <property type="protein sequence ID" value="OCA79072.1"/>
    <property type="molecule type" value="Genomic_DNA"/>
</dbReference>
<protein>
    <recommendedName>
        <fullName evidence="3">Outer membrane protein beta-barrel domain-containing protein</fullName>
    </recommendedName>
</protein>
<evidence type="ECO:0000313" key="1">
    <source>
        <dbReference type="EMBL" id="OCA79072.1"/>
    </source>
</evidence>
<dbReference type="Proteomes" id="UP000093508">
    <property type="component" value="Unassembled WGS sequence"/>
</dbReference>
<gene>
    <name evidence="1" type="ORF">BBH99_06760</name>
</gene>
<organism evidence="1 2">
    <name type="scientific">Chryseobacterium contaminans</name>
    <dbReference type="NCBI Taxonomy" id="1423959"/>
    <lineage>
        <taxon>Bacteria</taxon>
        <taxon>Pseudomonadati</taxon>
        <taxon>Bacteroidota</taxon>
        <taxon>Flavobacteriia</taxon>
        <taxon>Flavobacteriales</taxon>
        <taxon>Weeksellaceae</taxon>
        <taxon>Chryseobacterium group</taxon>
        <taxon>Chryseobacterium</taxon>
    </lineage>
</organism>
<accession>A0ABX2X8F9</accession>
<keyword evidence="2" id="KW-1185">Reference proteome</keyword>
<name>A0ABX2X8F9_9FLAO</name>
<proteinExistence type="predicted"/>
<dbReference type="InterPro" id="IPR011250">
    <property type="entry name" value="OMP/PagP_B-barrel"/>
</dbReference>
<comment type="caution">
    <text evidence="1">The sequence shown here is derived from an EMBL/GenBank/DDBJ whole genome shotgun (WGS) entry which is preliminary data.</text>
</comment>
<evidence type="ECO:0000313" key="2">
    <source>
        <dbReference type="Proteomes" id="UP000093508"/>
    </source>
</evidence>
<evidence type="ECO:0008006" key="3">
    <source>
        <dbReference type="Google" id="ProtNLM"/>
    </source>
</evidence>